<evidence type="ECO:0000313" key="2">
    <source>
        <dbReference type="EMBL" id="OGY93706.1"/>
    </source>
</evidence>
<organism evidence="2 3">
    <name type="scientific">Candidatus Komeilibacteria bacterium RIFOXYC1_FULL_37_11</name>
    <dbReference type="NCBI Taxonomy" id="1798555"/>
    <lineage>
        <taxon>Bacteria</taxon>
        <taxon>Candidatus Komeiliibacteriota</taxon>
    </lineage>
</organism>
<keyword evidence="1" id="KW-0812">Transmembrane</keyword>
<dbReference type="EMBL" id="MHKQ01000018">
    <property type="protein sequence ID" value="OGY93706.1"/>
    <property type="molecule type" value="Genomic_DNA"/>
</dbReference>
<sequence>MSKSKLGILLMVIGALFTIFSLTLRLAKFGCCTSFSGVKFGSAINVWVSNSQYNDSACICNPLALVEPNHYYIPVEFIIVGLIIFFIGFRVYLKEKRVNND</sequence>
<gene>
    <name evidence="2" type="ORF">A2406_04030</name>
</gene>
<accession>A0A1G2BXP2</accession>
<feature type="transmembrane region" description="Helical" evidence="1">
    <location>
        <begin position="71"/>
        <end position="93"/>
    </location>
</feature>
<evidence type="ECO:0000313" key="3">
    <source>
        <dbReference type="Proteomes" id="UP000177626"/>
    </source>
</evidence>
<dbReference type="Proteomes" id="UP000177626">
    <property type="component" value="Unassembled WGS sequence"/>
</dbReference>
<keyword evidence="1" id="KW-0472">Membrane</keyword>
<protein>
    <submittedName>
        <fullName evidence="2">Uncharacterized protein</fullName>
    </submittedName>
</protein>
<name>A0A1G2BXP2_9BACT</name>
<keyword evidence="1" id="KW-1133">Transmembrane helix</keyword>
<dbReference type="AlphaFoldDB" id="A0A1G2BXP2"/>
<proteinExistence type="predicted"/>
<comment type="caution">
    <text evidence="2">The sequence shown here is derived from an EMBL/GenBank/DDBJ whole genome shotgun (WGS) entry which is preliminary data.</text>
</comment>
<reference evidence="2 3" key="1">
    <citation type="journal article" date="2016" name="Nat. Commun.">
        <title>Thousands of microbial genomes shed light on interconnected biogeochemical processes in an aquifer system.</title>
        <authorList>
            <person name="Anantharaman K."/>
            <person name="Brown C.T."/>
            <person name="Hug L.A."/>
            <person name="Sharon I."/>
            <person name="Castelle C.J."/>
            <person name="Probst A.J."/>
            <person name="Thomas B.C."/>
            <person name="Singh A."/>
            <person name="Wilkins M.J."/>
            <person name="Karaoz U."/>
            <person name="Brodie E.L."/>
            <person name="Williams K.H."/>
            <person name="Hubbard S.S."/>
            <person name="Banfield J.F."/>
        </authorList>
    </citation>
    <scope>NUCLEOTIDE SEQUENCE [LARGE SCALE GENOMIC DNA]</scope>
</reference>
<evidence type="ECO:0000256" key="1">
    <source>
        <dbReference type="SAM" id="Phobius"/>
    </source>
</evidence>